<keyword evidence="4 5" id="KW-0143">Chaperone</keyword>
<evidence type="ECO:0000313" key="9">
    <source>
        <dbReference type="Proteomes" id="UP000191931"/>
    </source>
</evidence>
<comment type="subunit">
    <text evidence="5">Binds ribosomal protein uS19.</text>
</comment>
<name>A0A1W1H6D0_9BACT</name>
<dbReference type="HAMAP" id="MF_00014">
    <property type="entry name" value="Ribosome_mat_RimM"/>
    <property type="match status" value="1"/>
</dbReference>
<dbReference type="RefSeq" id="WP_186441297.1">
    <property type="nucleotide sequence ID" value="NZ_LT828546.1"/>
</dbReference>
<evidence type="ECO:0000256" key="4">
    <source>
        <dbReference type="ARBA" id="ARBA00023186"/>
    </source>
</evidence>
<protein>
    <recommendedName>
        <fullName evidence="5">Ribosome maturation factor RimM</fullName>
    </recommendedName>
</protein>
<dbReference type="GO" id="GO:0042274">
    <property type="term" value="P:ribosomal small subunit biogenesis"/>
    <property type="evidence" value="ECO:0007669"/>
    <property type="project" value="UniProtKB-UniRule"/>
</dbReference>
<feature type="domain" description="RimM N-terminal" evidence="6">
    <location>
        <begin position="8"/>
        <end position="122"/>
    </location>
</feature>
<reference evidence="8 9" key="1">
    <citation type="submission" date="2017-03" db="EMBL/GenBank/DDBJ databases">
        <authorList>
            <person name="Afonso C.L."/>
            <person name="Miller P.J."/>
            <person name="Scott M.A."/>
            <person name="Spackman E."/>
            <person name="Goraichik I."/>
            <person name="Dimitrov K.M."/>
            <person name="Suarez D.L."/>
            <person name="Swayne D.E."/>
        </authorList>
    </citation>
    <scope>NUCLEOTIDE SEQUENCE [LARGE SCALE GENOMIC DNA]</scope>
    <source>
        <strain evidence="8">PRJEB14757</strain>
    </source>
</reference>
<keyword evidence="3 5" id="KW-0698">rRNA processing</keyword>
<dbReference type="InterPro" id="IPR011033">
    <property type="entry name" value="PRC_barrel-like_sf"/>
</dbReference>
<dbReference type="InterPro" id="IPR056792">
    <property type="entry name" value="PRC_RimM"/>
</dbReference>
<dbReference type="PANTHER" id="PTHR33692:SF1">
    <property type="entry name" value="RIBOSOME MATURATION FACTOR RIMM"/>
    <property type="match status" value="1"/>
</dbReference>
<evidence type="ECO:0000259" key="6">
    <source>
        <dbReference type="Pfam" id="PF01782"/>
    </source>
</evidence>
<dbReference type="InterPro" id="IPR036976">
    <property type="entry name" value="RimM_N_sf"/>
</dbReference>
<comment type="similarity">
    <text evidence="5">Belongs to the RimM family.</text>
</comment>
<gene>
    <name evidence="5 8" type="primary">rimM</name>
    <name evidence="8" type="ORF">MTBBW1_1200020</name>
</gene>
<feature type="domain" description="Ribosome maturation factor RimM PRC barrel" evidence="7">
    <location>
        <begin position="134"/>
        <end position="201"/>
    </location>
</feature>
<dbReference type="SUPFAM" id="SSF50447">
    <property type="entry name" value="Translation proteins"/>
    <property type="match status" value="1"/>
</dbReference>
<dbReference type="Proteomes" id="UP000191931">
    <property type="component" value="Unassembled WGS sequence"/>
</dbReference>
<dbReference type="AlphaFoldDB" id="A0A1W1H6D0"/>
<dbReference type="Gene3D" id="2.30.30.240">
    <property type="entry name" value="PRC-barrel domain"/>
    <property type="match status" value="1"/>
</dbReference>
<proteinExistence type="inferred from homology"/>
<keyword evidence="9" id="KW-1185">Reference proteome</keyword>
<dbReference type="GO" id="GO:0043022">
    <property type="term" value="F:ribosome binding"/>
    <property type="evidence" value="ECO:0007669"/>
    <property type="project" value="InterPro"/>
</dbReference>
<dbReference type="InterPro" id="IPR009000">
    <property type="entry name" value="Transl_B-barrel_sf"/>
</dbReference>
<sequence length="203" mass="22161">MGENSLFTIGKITGVHGVKGYLKIRSFSDSPESFKPGNSILLARSGIKAVSGTSVRQDAFKKDKGAISISSAYSARDDSKAGKWYEIERVAPNKKGLLLLLKGVDRNIAESLVGDELLIPRDALPSLEDDTYYWQDLIGISVVDIQAGYIGTIDHVIQTGSNDVFVVADHNRETLVPAIKNVVKQVDLERGEMRVELPDGLME</sequence>
<dbReference type="SUPFAM" id="SSF50346">
    <property type="entry name" value="PRC-barrel domain"/>
    <property type="match status" value="1"/>
</dbReference>
<dbReference type="NCBIfam" id="TIGR02273">
    <property type="entry name" value="16S_RimM"/>
    <property type="match status" value="1"/>
</dbReference>
<dbReference type="Gene3D" id="2.40.30.60">
    <property type="entry name" value="RimM"/>
    <property type="match status" value="1"/>
</dbReference>
<dbReference type="EMBL" id="FWEV01000025">
    <property type="protein sequence ID" value="SLM27945.1"/>
    <property type="molecule type" value="Genomic_DNA"/>
</dbReference>
<dbReference type="GO" id="GO:0005737">
    <property type="term" value="C:cytoplasm"/>
    <property type="evidence" value="ECO:0007669"/>
    <property type="project" value="UniProtKB-SubCell"/>
</dbReference>
<dbReference type="PANTHER" id="PTHR33692">
    <property type="entry name" value="RIBOSOME MATURATION FACTOR RIMM"/>
    <property type="match status" value="1"/>
</dbReference>
<evidence type="ECO:0000256" key="5">
    <source>
        <dbReference type="HAMAP-Rule" id="MF_00014"/>
    </source>
</evidence>
<comment type="domain">
    <text evidence="5">The PRC barrel domain binds ribosomal protein uS19.</text>
</comment>
<dbReference type="GO" id="GO:0006364">
    <property type="term" value="P:rRNA processing"/>
    <property type="evidence" value="ECO:0007669"/>
    <property type="project" value="UniProtKB-UniRule"/>
</dbReference>
<dbReference type="GO" id="GO:0005840">
    <property type="term" value="C:ribosome"/>
    <property type="evidence" value="ECO:0007669"/>
    <property type="project" value="InterPro"/>
</dbReference>
<organism evidence="8 9">
    <name type="scientific">Desulfamplus magnetovallimortis</name>
    <dbReference type="NCBI Taxonomy" id="1246637"/>
    <lineage>
        <taxon>Bacteria</taxon>
        <taxon>Pseudomonadati</taxon>
        <taxon>Thermodesulfobacteriota</taxon>
        <taxon>Desulfobacteria</taxon>
        <taxon>Desulfobacterales</taxon>
        <taxon>Desulfobacteraceae</taxon>
        <taxon>Desulfamplus</taxon>
    </lineage>
</organism>
<accession>A0A1W1H6D0</accession>
<keyword evidence="1 5" id="KW-0963">Cytoplasm</keyword>
<dbReference type="Pfam" id="PF24986">
    <property type="entry name" value="PRC_RimM"/>
    <property type="match status" value="1"/>
</dbReference>
<evidence type="ECO:0000256" key="2">
    <source>
        <dbReference type="ARBA" id="ARBA00022517"/>
    </source>
</evidence>
<evidence type="ECO:0000313" key="8">
    <source>
        <dbReference type="EMBL" id="SLM27945.1"/>
    </source>
</evidence>
<dbReference type="InterPro" id="IPR002676">
    <property type="entry name" value="RimM_N"/>
</dbReference>
<comment type="function">
    <text evidence="5">An accessory protein needed during the final step in the assembly of 30S ribosomal subunit, possibly for assembly of the head region. Essential for efficient processing of 16S rRNA. May be needed both before and after RbfA during the maturation of 16S rRNA. It has affinity for free ribosomal 30S subunits but not for 70S ribosomes.</text>
</comment>
<evidence type="ECO:0000256" key="1">
    <source>
        <dbReference type="ARBA" id="ARBA00022490"/>
    </source>
</evidence>
<dbReference type="Pfam" id="PF01782">
    <property type="entry name" value="RimM"/>
    <property type="match status" value="1"/>
</dbReference>
<comment type="subcellular location">
    <subcellularLocation>
        <location evidence="5">Cytoplasm</location>
    </subcellularLocation>
</comment>
<evidence type="ECO:0000256" key="3">
    <source>
        <dbReference type="ARBA" id="ARBA00022552"/>
    </source>
</evidence>
<dbReference type="InterPro" id="IPR011961">
    <property type="entry name" value="RimM"/>
</dbReference>
<keyword evidence="2 5" id="KW-0690">Ribosome biogenesis</keyword>
<evidence type="ECO:0000259" key="7">
    <source>
        <dbReference type="Pfam" id="PF24986"/>
    </source>
</evidence>
<dbReference type="STRING" id="1246637.MTBBW1_1200020"/>